<keyword evidence="1" id="KW-1133">Transmembrane helix</keyword>
<organism evidence="2 3">
    <name type="scientific">Sporosarcina pasteurii</name>
    <name type="common">Bacillus pasteurii</name>
    <dbReference type="NCBI Taxonomy" id="1474"/>
    <lineage>
        <taxon>Bacteria</taxon>
        <taxon>Bacillati</taxon>
        <taxon>Bacillota</taxon>
        <taxon>Bacilli</taxon>
        <taxon>Bacillales</taxon>
        <taxon>Caryophanaceae</taxon>
        <taxon>Sporosarcina</taxon>
    </lineage>
</organism>
<keyword evidence="1" id="KW-0472">Membrane</keyword>
<feature type="transmembrane region" description="Helical" evidence="1">
    <location>
        <begin position="15"/>
        <end position="46"/>
    </location>
</feature>
<keyword evidence="1" id="KW-0812">Transmembrane</keyword>
<dbReference type="AlphaFoldDB" id="A0A380BFW0"/>
<dbReference type="Proteomes" id="UP000254519">
    <property type="component" value="Unassembled WGS sequence"/>
</dbReference>
<evidence type="ECO:0000313" key="3">
    <source>
        <dbReference type="Proteomes" id="UP000254519"/>
    </source>
</evidence>
<evidence type="ECO:0000256" key="1">
    <source>
        <dbReference type="SAM" id="Phobius"/>
    </source>
</evidence>
<dbReference type="EMBL" id="UGYZ01000002">
    <property type="protein sequence ID" value="SUI99922.1"/>
    <property type="molecule type" value="Genomic_DNA"/>
</dbReference>
<name>A0A380BFW0_SPOPA</name>
<keyword evidence="3" id="KW-1185">Reference proteome</keyword>
<evidence type="ECO:0000313" key="2">
    <source>
        <dbReference type="EMBL" id="SUI99922.1"/>
    </source>
</evidence>
<dbReference type="RefSeq" id="WP_166739535.1">
    <property type="nucleotide sequence ID" value="NZ_CP038012.1"/>
</dbReference>
<accession>A0A380BFW0</accession>
<gene>
    <name evidence="2" type="ORF">NCTC4822_00832</name>
</gene>
<protein>
    <submittedName>
        <fullName evidence="2">Uncharacterized protein</fullName>
    </submittedName>
</protein>
<sequence length="51" mass="5908">MYYKLVFQLPDVRKLFLIVSPALFLSFSMYFLGGLLSICISSLFLFNVHTN</sequence>
<proteinExistence type="predicted"/>
<reference evidence="2 3" key="1">
    <citation type="submission" date="2018-06" db="EMBL/GenBank/DDBJ databases">
        <authorList>
            <consortium name="Pathogen Informatics"/>
            <person name="Doyle S."/>
        </authorList>
    </citation>
    <scope>NUCLEOTIDE SEQUENCE [LARGE SCALE GENOMIC DNA]</scope>
    <source>
        <strain evidence="3">ATCC 11859 / DSM 33 / NCIB 8841 / NCTC 4822</strain>
    </source>
</reference>